<gene>
    <name evidence="1" type="ORF">EJF14_40051</name>
</gene>
<reference evidence="2" key="1">
    <citation type="journal article" date="2019" name="MBio">
        <title>Comparative genomics for the elucidation of multidrug resistance (MDR) in Candida lusitaniae.</title>
        <authorList>
            <person name="Kannan A."/>
            <person name="Asner S.A."/>
            <person name="Trachsel E."/>
            <person name="Kelly S."/>
            <person name="Parker J."/>
            <person name="Sanglard D."/>
        </authorList>
    </citation>
    <scope>NUCLEOTIDE SEQUENCE [LARGE SCALE GENOMIC DNA]</scope>
    <source>
        <strain evidence="2">P1</strain>
    </source>
</reference>
<sequence length="823" mass="95254">MAQVRKRARRTLVCMNCRRNKSKCDRNHPCSRCIKSGLQASCVYEDSPPFIRDSPPNESGSLSSDGKDTVTVGKSILETLLRRVESVESNLRTSPVTSYRRSSLGSSPQSGFSGDKSLVFNLRRALNTNALGEFKSNRWRGMLWQFIMVFGDPSFNIMRDFSAHTDPLHFSFFSIYEDDLTLSEVPLDQLDDMSQKYFGQFHIRRLSPHPMPSDITDLMHQISIQKINPGICYSSTSTWRNHTFLDQIRELMPSYLHTREIVRLFFKWQLPGYQFCVPNIIYYGLERIFNIDNDLLRDKVTINSTSDVALIACVFIMIRMTTYSLTSPYNGASIPDLDAPSLGFLRTIRSSLELIELAEKLIHELEPKVDVNFQVFQAISLLFIYRLVSPEGDQFRESGDIGAYFSEIVFMSKALGFNEVQVCCQEANNIKESENVPDYYKQRTWMLLLMLDCFLTCFFGSTLTIRHDECDFSVTLQNGTYWSEQDDISQVLFKVMPLCRLAHGICEKVFQLSSLCPVSELIEDLNNLETLIFDTFGGITQFFEKTSSLGSRRRATYMNLAVLFLCFYSCLCYSLYVFFETNGNFDLSSFYNRKFLRTVFGTLGFVQKGLLVTCETFFGYASWSYFSPIMLVCNKLQLLAISVRIRFASTLRDHDSKYDNYAKKSIKEILSKLSHYEEQSVGFAAYFGQYQNNAWWNFKSFRFGQHVTTKLENSAQYLALCSKARVRFSSEEIQRWEEDIHEIDKQAEFYRSVFEAEQTNVALPRFSVLDIFHMDNYWYGVNCVRLYFKDAKFNSMFTESQPAGEKPSQFYYESDVFGEFPFV</sequence>
<dbReference type="Proteomes" id="UP000326582">
    <property type="component" value="Chromosome 4"/>
</dbReference>
<keyword evidence="2" id="KW-1185">Reference proteome</keyword>
<evidence type="ECO:0000313" key="2">
    <source>
        <dbReference type="Proteomes" id="UP000326582"/>
    </source>
</evidence>
<name>A0ACD0WL23_CLALS</name>
<dbReference type="EMBL" id="CP038487">
    <property type="protein sequence ID" value="QFZ28029.1"/>
    <property type="molecule type" value="Genomic_DNA"/>
</dbReference>
<accession>A0ACD0WL23</accession>
<organism evidence="1 2">
    <name type="scientific">Clavispora lusitaniae</name>
    <name type="common">Candida lusitaniae</name>
    <dbReference type="NCBI Taxonomy" id="36911"/>
    <lineage>
        <taxon>Eukaryota</taxon>
        <taxon>Fungi</taxon>
        <taxon>Dikarya</taxon>
        <taxon>Ascomycota</taxon>
        <taxon>Saccharomycotina</taxon>
        <taxon>Pichiomycetes</taxon>
        <taxon>Metschnikowiaceae</taxon>
        <taxon>Clavispora</taxon>
    </lineage>
</organism>
<protein>
    <submittedName>
        <fullName evidence="1">Multidrug resistance regulator</fullName>
    </submittedName>
</protein>
<proteinExistence type="predicted"/>
<evidence type="ECO:0000313" key="1">
    <source>
        <dbReference type="EMBL" id="QFZ28029.1"/>
    </source>
</evidence>